<proteinExistence type="predicted"/>
<evidence type="ECO:0000313" key="2">
    <source>
        <dbReference type="Proteomes" id="UP000178377"/>
    </source>
</evidence>
<dbReference type="Proteomes" id="UP000178377">
    <property type="component" value="Unassembled WGS sequence"/>
</dbReference>
<accession>A0A1F5PJ44</accession>
<dbReference type="EMBL" id="MFEO01000017">
    <property type="protein sequence ID" value="OGE89720.1"/>
    <property type="molecule type" value="Genomic_DNA"/>
</dbReference>
<reference evidence="1 2" key="1">
    <citation type="journal article" date="2016" name="Nat. Commun.">
        <title>Thousands of microbial genomes shed light on interconnected biogeochemical processes in an aquifer system.</title>
        <authorList>
            <person name="Anantharaman K."/>
            <person name="Brown C.T."/>
            <person name="Hug L.A."/>
            <person name="Sharon I."/>
            <person name="Castelle C.J."/>
            <person name="Probst A.J."/>
            <person name="Thomas B.C."/>
            <person name="Singh A."/>
            <person name="Wilkins M.J."/>
            <person name="Karaoz U."/>
            <person name="Brodie E.L."/>
            <person name="Williams K.H."/>
            <person name="Hubbard S.S."/>
            <person name="Banfield J.F."/>
        </authorList>
    </citation>
    <scope>NUCLEOTIDE SEQUENCE [LARGE SCALE GENOMIC DNA]</scope>
</reference>
<evidence type="ECO:0008006" key="3">
    <source>
        <dbReference type="Google" id="ProtNLM"/>
    </source>
</evidence>
<protein>
    <recommendedName>
        <fullName evidence="3">DUF218 domain-containing protein</fullName>
    </recommendedName>
</protein>
<evidence type="ECO:0000313" key="1">
    <source>
        <dbReference type="EMBL" id="OGE89720.1"/>
    </source>
</evidence>
<dbReference type="AlphaFoldDB" id="A0A1F5PJ44"/>
<gene>
    <name evidence="1" type="ORF">A2722_03450</name>
</gene>
<comment type="caution">
    <text evidence="1">The sequence shown here is derived from an EMBL/GenBank/DDBJ whole genome shotgun (WGS) entry which is preliminary data.</text>
</comment>
<organism evidence="1 2">
    <name type="scientific">Candidatus Doudnabacteria bacterium RIFCSPHIGHO2_01_FULL_50_11</name>
    <dbReference type="NCBI Taxonomy" id="1817828"/>
    <lineage>
        <taxon>Bacteria</taxon>
        <taxon>Candidatus Doudnaibacteriota</taxon>
    </lineage>
</organism>
<name>A0A1F5PJ44_9BACT</name>
<sequence>MIREKTAILIHGCHVDAEGWERIIWGDPEKGLLGRIPTGIALALSEEADLIFWGTGASERNGKKESQIIFQYALRHLEELPALFERAGRVTYRKYPTPFELEKLLPKISYIDLVTQNTAQEVEAAAAECRARGITRLILVSSPTHIGRCRQDADKLRAEGKLRDLWVFDFSSDTCFEGTTPGDVVIIEPPHRGDMPKWQTYRYARAMFGIMKRGEVVYEEFLRAFGQLLITFGVTVDWRPRL</sequence>